<evidence type="ECO:0000259" key="1">
    <source>
        <dbReference type="Pfam" id="PF00646"/>
    </source>
</evidence>
<dbReference type="InterPro" id="IPR036047">
    <property type="entry name" value="F-box-like_dom_sf"/>
</dbReference>
<evidence type="ECO:0008006" key="5">
    <source>
        <dbReference type="Google" id="ProtNLM"/>
    </source>
</evidence>
<accession>A0A921QXF9</accession>
<dbReference type="InterPro" id="IPR001810">
    <property type="entry name" value="F-box_dom"/>
</dbReference>
<dbReference type="Gene3D" id="1.20.1280.50">
    <property type="match status" value="1"/>
</dbReference>
<dbReference type="SUPFAM" id="SSF81383">
    <property type="entry name" value="F-box domain"/>
    <property type="match status" value="1"/>
</dbReference>
<evidence type="ECO:0000313" key="3">
    <source>
        <dbReference type="EMBL" id="KAG0529368.1"/>
    </source>
</evidence>
<evidence type="ECO:0000259" key="2">
    <source>
        <dbReference type="Pfam" id="PF03478"/>
    </source>
</evidence>
<reference evidence="3" key="2">
    <citation type="submission" date="2020-10" db="EMBL/GenBank/DDBJ databases">
        <authorList>
            <person name="Cooper E.A."/>
            <person name="Brenton Z.W."/>
            <person name="Flinn B.S."/>
            <person name="Jenkins J."/>
            <person name="Shu S."/>
            <person name="Flowers D."/>
            <person name="Luo F."/>
            <person name="Wang Y."/>
            <person name="Xia P."/>
            <person name="Barry K."/>
            <person name="Daum C."/>
            <person name="Lipzen A."/>
            <person name="Yoshinaga Y."/>
            <person name="Schmutz J."/>
            <person name="Saski C."/>
            <person name="Vermerris W."/>
            <person name="Kresovich S."/>
        </authorList>
    </citation>
    <scope>NUCLEOTIDE SEQUENCE</scope>
</reference>
<feature type="domain" description="F-box" evidence="1">
    <location>
        <begin position="19"/>
        <end position="55"/>
    </location>
</feature>
<organism evidence="3 4">
    <name type="scientific">Sorghum bicolor</name>
    <name type="common">Sorghum</name>
    <name type="synonym">Sorghum vulgare</name>
    <dbReference type="NCBI Taxonomy" id="4558"/>
    <lineage>
        <taxon>Eukaryota</taxon>
        <taxon>Viridiplantae</taxon>
        <taxon>Streptophyta</taxon>
        <taxon>Embryophyta</taxon>
        <taxon>Tracheophyta</taxon>
        <taxon>Spermatophyta</taxon>
        <taxon>Magnoliopsida</taxon>
        <taxon>Liliopsida</taxon>
        <taxon>Poales</taxon>
        <taxon>Poaceae</taxon>
        <taxon>PACMAD clade</taxon>
        <taxon>Panicoideae</taxon>
        <taxon>Andropogonodae</taxon>
        <taxon>Andropogoneae</taxon>
        <taxon>Sorghinae</taxon>
        <taxon>Sorghum</taxon>
    </lineage>
</organism>
<dbReference type="EMBL" id="CM027684">
    <property type="protein sequence ID" value="KAG0529368.1"/>
    <property type="molecule type" value="Genomic_DNA"/>
</dbReference>
<dbReference type="CDD" id="cd22159">
    <property type="entry name" value="F-box_AtTIR1-like"/>
    <property type="match status" value="1"/>
</dbReference>
<dbReference type="PANTHER" id="PTHR33110:SF131">
    <property type="entry name" value="F-BOX DOMAIN CONTAINING PROTEIN"/>
    <property type="match status" value="1"/>
</dbReference>
<dbReference type="Pfam" id="PF03478">
    <property type="entry name" value="Beta-prop_KIB1-4"/>
    <property type="match status" value="1"/>
</dbReference>
<reference evidence="3" key="1">
    <citation type="journal article" date="2019" name="BMC Genomics">
        <title>A new reference genome for Sorghum bicolor reveals high levels of sequence similarity between sweet and grain genotypes: implications for the genetics of sugar metabolism.</title>
        <authorList>
            <person name="Cooper E.A."/>
            <person name="Brenton Z.W."/>
            <person name="Flinn B.S."/>
            <person name="Jenkins J."/>
            <person name="Shu S."/>
            <person name="Flowers D."/>
            <person name="Luo F."/>
            <person name="Wang Y."/>
            <person name="Xia P."/>
            <person name="Barry K."/>
            <person name="Daum C."/>
            <person name="Lipzen A."/>
            <person name="Yoshinaga Y."/>
            <person name="Schmutz J."/>
            <person name="Saski C."/>
            <person name="Vermerris W."/>
            <person name="Kresovich S."/>
        </authorList>
    </citation>
    <scope>NUCLEOTIDE SEQUENCE</scope>
</reference>
<name>A0A921QXF9_SORBI</name>
<comment type="caution">
    <text evidence="3">The sequence shown here is derived from an EMBL/GenBank/DDBJ whole genome shotgun (WGS) entry which is preliminary data.</text>
</comment>
<dbReference type="Pfam" id="PF00646">
    <property type="entry name" value="F-box"/>
    <property type="match status" value="1"/>
</dbReference>
<protein>
    <recommendedName>
        <fullName evidence="5">F-box domain-containing protein</fullName>
    </recommendedName>
</protein>
<dbReference type="AlphaFoldDB" id="A0A921QXF9"/>
<gene>
    <name evidence="3" type="ORF">BDA96_05G092800</name>
</gene>
<proteinExistence type="predicted"/>
<dbReference type="PANTHER" id="PTHR33110">
    <property type="entry name" value="F-BOX/KELCH-REPEAT PROTEIN-RELATED"/>
    <property type="match status" value="1"/>
</dbReference>
<dbReference type="Proteomes" id="UP000807115">
    <property type="component" value="Chromosome 5"/>
</dbReference>
<sequence>MAAPQPPLTPTKFLGDDGFPDDLVLLILGRIPCKDDRGNMSLVCKAWHDRIDRLIKTKPVPPTPPTLPWLVLPAPNSDGSFRFVCILSGSRAHHEHRFSSNIPLGARCFGSYDGGWLFLAFRDRHDYQLLDIRSGDIHSVPGKMLIPDHPQHRHPIRMIIDSATLSASPDEENCAAVFVVRAPVPPNYRYLATWQKGWRCAVAIRSPDGFFIPDDVLYHDESFHVLRGDADVLMYKPDSEDWEKRRFFHPGGLDEQARSQYLVPSRGGLLLVVRFSPSPDQPTSMFKVFRATKRPQTPDDADFPVAEFPWAWSEMDTLDGRILFVGYGCSRSYDADQYPGIEAGIYFFDDGESNDEGVFFRDHNVTPYPCSDNGKYSEGHVHSCFPTTDPSDYSPPAWLLP</sequence>
<dbReference type="InterPro" id="IPR005174">
    <property type="entry name" value="KIB1-4_b-propeller"/>
</dbReference>
<feature type="domain" description="KIB1-4 beta-propeller" evidence="2">
    <location>
        <begin position="102"/>
        <end position="359"/>
    </location>
</feature>
<evidence type="ECO:0000313" key="4">
    <source>
        <dbReference type="Proteomes" id="UP000807115"/>
    </source>
</evidence>